<dbReference type="Proteomes" id="UP000002931">
    <property type="component" value="Unassembled WGS sequence"/>
</dbReference>
<protein>
    <submittedName>
        <fullName evidence="1">Uncharacterized protein</fullName>
    </submittedName>
</protein>
<evidence type="ECO:0000313" key="1">
    <source>
        <dbReference type="EMBL" id="EAQ10650.1"/>
    </source>
</evidence>
<evidence type="ECO:0000313" key="2">
    <source>
        <dbReference type="Proteomes" id="UP000002931"/>
    </source>
</evidence>
<sequence>MNCLWWDGEGVAPALKLLIAQNAEREGLDHVVLAAVIARLNLKILNDSDQNRVLIVGDLQVRSDAERLFSDFEILEVIDNNLDLVWKDRDYFRFYITHVIS</sequence>
<keyword evidence="2" id="KW-1185">Reference proteome</keyword>
<dbReference type="HOGENOM" id="CLU_2288128_0_0_5"/>
<dbReference type="AlphaFoldDB" id="A3VM79"/>
<gene>
    <name evidence="1" type="ORF">RB2654_23133</name>
</gene>
<proteinExistence type="predicted"/>
<comment type="caution">
    <text evidence="1">The sequence shown here is derived from an EMBL/GenBank/DDBJ whole genome shotgun (WGS) entry which is preliminary data.</text>
</comment>
<dbReference type="EMBL" id="AAMT01000029">
    <property type="protein sequence ID" value="EAQ10650.1"/>
    <property type="molecule type" value="Genomic_DNA"/>
</dbReference>
<accession>A3VM79</accession>
<name>A3VM79_9RHOB</name>
<organism evidence="1 2">
    <name type="scientific">Maritimibacter alkaliphilus HTCC2654</name>
    <dbReference type="NCBI Taxonomy" id="314271"/>
    <lineage>
        <taxon>Bacteria</taxon>
        <taxon>Pseudomonadati</taxon>
        <taxon>Pseudomonadota</taxon>
        <taxon>Alphaproteobacteria</taxon>
        <taxon>Rhodobacterales</taxon>
        <taxon>Roseobacteraceae</taxon>
        <taxon>Maritimibacter</taxon>
    </lineage>
</organism>
<reference evidence="1 2" key="1">
    <citation type="journal article" date="2010" name="J. Bacteriol.">
        <title>Genome sequences of Pelagibaca bermudensis HTCC2601T and Maritimibacter alkaliphilus HTCC2654T, the type strains of two marine Roseobacter genera.</title>
        <authorList>
            <person name="Thrash J.C."/>
            <person name="Cho J.C."/>
            <person name="Ferriera S."/>
            <person name="Johnson J."/>
            <person name="Vergin K.L."/>
            <person name="Giovannoni S.J."/>
        </authorList>
    </citation>
    <scope>NUCLEOTIDE SEQUENCE [LARGE SCALE GENOMIC DNA]</scope>
    <source>
        <strain evidence="1 2">HTCC2654</strain>
    </source>
</reference>